<accession>A0A174CCU0</accession>
<evidence type="ECO:0000313" key="1">
    <source>
        <dbReference type="EMBL" id="CUO09770.1"/>
    </source>
</evidence>
<organism evidence="1 2">
    <name type="scientific">Bacteroides finegoldii</name>
    <dbReference type="NCBI Taxonomy" id="338188"/>
    <lineage>
        <taxon>Bacteria</taxon>
        <taxon>Pseudomonadati</taxon>
        <taxon>Bacteroidota</taxon>
        <taxon>Bacteroidia</taxon>
        <taxon>Bacteroidales</taxon>
        <taxon>Bacteroidaceae</taxon>
        <taxon>Bacteroides</taxon>
    </lineage>
</organism>
<dbReference type="Proteomes" id="UP000095517">
    <property type="component" value="Unassembled WGS sequence"/>
</dbReference>
<gene>
    <name evidence="1" type="ORF">ERS852397_01353</name>
</gene>
<protein>
    <submittedName>
        <fullName evidence="1">Uncharacterized protein</fullName>
    </submittedName>
</protein>
<sequence>MLNNHMLNVLYKKINFLEKSFVGYSMGVVLVLC</sequence>
<dbReference type="AlphaFoldDB" id="A0A174CCU0"/>
<reference evidence="1 2" key="1">
    <citation type="submission" date="2015-09" db="EMBL/GenBank/DDBJ databases">
        <authorList>
            <consortium name="Pathogen Informatics"/>
        </authorList>
    </citation>
    <scope>NUCLEOTIDE SEQUENCE [LARGE SCALE GENOMIC DNA]</scope>
    <source>
        <strain evidence="1 2">2789STDY5608840</strain>
    </source>
</reference>
<evidence type="ECO:0000313" key="2">
    <source>
        <dbReference type="Proteomes" id="UP000095517"/>
    </source>
</evidence>
<dbReference type="EMBL" id="CYZH01000006">
    <property type="protein sequence ID" value="CUO09770.1"/>
    <property type="molecule type" value="Genomic_DNA"/>
</dbReference>
<dbReference type="STRING" id="338188.ERS852397_01353"/>
<name>A0A174CCU0_9BACE</name>
<proteinExistence type="predicted"/>